<keyword evidence="3 11" id="KW-0436">Ligase</keyword>
<gene>
    <name evidence="11" type="primary">SLM5</name>
    <name evidence="11" type="ORF">IWQ62_000912</name>
</gene>
<dbReference type="Pfam" id="PF00152">
    <property type="entry name" value="tRNA-synt_2"/>
    <property type="match status" value="1"/>
</dbReference>
<keyword evidence="6" id="KW-0648">Protein biosynthesis</keyword>
<dbReference type="Proteomes" id="UP001150925">
    <property type="component" value="Unassembled WGS sequence"/>
</dbReference>
<sequence length="541" mass="61474">MLFIRPLPCFPSRLARPGRTTLPRHPLLITQSNVRQRPLLCGISSTRTLASDRTATKPVNATPDRSLPVSLPVPTIRRVLASRQVGDSVDVSGWVRSVRRQKARAFIELCDGSSLEGIQIVLESNILTQCSTLPTTGTSVRVQGILARSPGGKQTTEIVANEFTIIGECDPDSYPLQKKYHSIEFLRSVPHLRPRTRTFTGLLRLRDGATRYLDEFFANQDFVRIHTPILTSHDCEGGGEVFKVVNHSQHQAGENKEFFQRPVFTTVSAQLHAEIMAHSLSRVYTFNPTFRAEPSMTYRHLAEFWMLEAEMAFITDVHQLVDLAESMLRHVTRQILDDYASELVHFQRWVSKVSSNDAPVDLEQRWRTFVDQPFARMTYTEAVEILQQHVQSHPGAFTFPVEWGKDLQHEHEQFLADHYCQGPVFVTDYPSGIKAFYMQDNPTQQEQPGTTSASVDLLVPGPGELLGGSLREHRFDALMAKLQKYHLDPKEYEWYTDLRRYGSVPHGGFGLGFDRYIQMLTGIKSIRDIIPFARYSGHCHL</sequence>
<dbReference type="Pfam" id="PF01336">
    <property type="entry name" value="tRNA_anti-codon"/>
    <property type="match status" value="1"/>
</dbReference>
<dbReference type="PRINTS" id="PR01042">
    <property type="entry name" value="TRNASYNTHASP"/>
</dbReference>
<dbReference type="PANTHER" id="PTHR22594">
    <property type="entry name" value="ASPARTYL/LYSYL-TRNA SYNTHETASE"/>
    <property type="match status" value="1"/>
</dbReference>
<evidence type="ECO:0000259" key="10">
    <source>
        <dbReference type="PROSITE" id="PS50862"/>
    </source>
</evidence>
<dbReference type="InterPro" id="IPR002312">
    <property type="entry name" value="Asp/Asn-tRNA-synth_IIb"/>
</dbReference>
<protein>
    <recommendedName>
        <fullName evidence="9">Asparagine--tRNA ligase, mitochondrial</fullName>
        <ecNumber evidence="2">6.1.1.22</ecNumber>
    </recommendedName>
    <alternativeName>
        <fullName evidence="8">Asparaginyl-tRNA synthetase</fullName>
    </alternativeName>
</protein>
<dbReference type="PROSITE" id="PS50862">
    <property type="entry name" value="AA_TRNA_LIGASE_II"/>
    <property type="match status" value="1"/>
</dbReference>
<dbReference type="SUPFAM" id="SSF50249">
    <property type="entry name" value="Nucleic acid-binding proteins"/>
    <property type="match status" value="1"/>
</dbReference>
<evidence type="ECO:0000313" key="11">
    <source>
        <dbReference type="EMBL" id="KAJ1968989.1"/>
    </source>
</evidence>
<dbReference type="CDD" id="cd00776">
    <property type="entry name" value="AsxRS_core"/>
    <property type="match status" value="1"/>
</dbReference>
<dbReference type="InterPro" id="IPR012340">
    <property type="entry name" value="NA-bd_OB-fold"/>
</dbReference>
<dbReference type="NCBIfam" id="NF003037">
    <property type="entry name" value="PRK03932.1"/>
    <property type="match status" value="1"/>
</dbReference>
<dbReference type="Gene3D" id="3.30.930.10">
    <property type="entry name" value="Bira Bifunctional Protein, Domain 2"/>
    <property type="match status" value="1"/>
</dbReference>
<evidence type="ECO:0000256" key="8">
    <source>
        <dbReference type="ARBA" id="ARBA00029886"/>
    </source>
</evidence>
<dbReference type="CDD" id="cd04318">
    <property type="entry name" value="EcAsnRS_like_N"/>
    <property type="match status" value="1"/>
</dbReference>
<accession>A0A9W8E9N5</accession>
<evidence type="ECO:0000313" key="12">
    <source>
        <dbReference type="Proteomes" id="UP001150925"/>
    </source>
</evidence>
<keyword evidence="5" id="KW-0067">ATP-binding</keyword>
<keyword evidence="7" id="KW-0030">Aminoacyl-tRNA synthetase</keyword>
<dbReference type="InterPro" id="IPR006195">
    <property type="entry name" value="aa-tRNA-synth_II"/>
</dbReference>
<evidence type="ECO:0000256" key="4">
    <source>
        <dbReference type="ARBA" id="ARBA00022741"/>
    </source>
</evidence>
<dbReference type="FunFam" id="3.30.930.10:FF:000016">
    <property type="entry name" value="Asparagine--tRNA ligase"/>
    <property type="match status" value="1"/>
</dbReference>
<dbReference type="GO" id="GO:0005524">
    <property type="term" value="F:ATP binding"/>
    <property type="evidence" value="ECO:0007669"/>
    <property type="project" value="UniProtKB-KW"/>
</dbReference>
<dbReference type="GO" id="GO:0004816">
    <property type="term" value="F:asparagine-tRNA ligase activity"/>
    <property type="evidence" value="ECO:0007669"/>
    <property type="project" value="UniProtKB-EC"/>
</dbReference>
<dbReference type="GO" id="GO:0006421">
    <property type="term" value="P:asparaginyl-tRNA aminoacylation"/>
    <property type="evidence" value="ECO:0007669"/>
    <property type="project" value="InterPro"/>
</dbReference>
<name>A0A9W8E9N5_9FUNG</name>
<keyword evidence="12" id="KW-1185">Reference proteome</keyword>
<evidence type="ECO:0000256" key="2">
    <source>
        <dbReference type="ARBA" id="ARBA00012816"/>
    </source>
</evidence>
<feature type="domain" description="Aminoacyl-transfer RNA synthetases class-II family profile" evidence="10">
    <location>
        <begin position="203"/>
        <end position="531"/>
    </location>
</feature>
<dbReference type="GO" id="GO:0005739">
    <property type="term" value="C:mitochondrion"/>
    <property type="evidence" value="ECO:0007669"/>
    <property type="project" value="TreeGrafter"/>
</dbReference>
<dbReference type="InterPro" id="IPR004365">
    <property type="entry name" value="NA-bd_OB_tRNA"/>
</dbReference>
<dbReference type="SUPFAM" id="SSF55681">
    <property type="entry name" value="Class II aaRS and biotin synthetases"/>
    <property type="match status" value="1"/>
</dbReference>
<dbReference type="InterPro" id="IPR004364">
    <property type="entry name" value="Aa-tRNA-synt_II"/>
</dbReference>
<dbReference type="InterPro" id="IPR004522">
    <property type="entry name" value="Asn-tRNA-ligase"/>
</dbReference>
<evidence type="ECO:0000256" key="3">
    <source>
        <dbReference type="ARBA" id="ARBA00022598"/>
    </source>
</evidence>
<dbReference type="GO" id="GO:0003676">
    <property type="term" value="F:nucleic acid binding"/>
    <property type="evidence" value="ECO:0007669"/>
    <property type="project" value="InterPro"/>
</dbReference>
<comment type="caution">
    <text evidence="11">The sequence shown here is derived from an EMBL/GenBank/DDBJ whole genome shotgun (WGS) entry which is preliminary data.</text>
</comment>
<evidence type="ECO:0000256" key="7">
    <source>
        <dbReference type="ARBA" id="ARBA00023146"/>
    </source>
</evidence>
<evidence type="ECO:0000256" key="9">
    <source>
        <dbReference type="ARBA" id="ARBA00068798"/>
    </source>
</evidence>
<dbReference type="InterPro" id="IPR045864">
    <property type="entry name" value="aa-tRNA-synth_II/BPL/LPL"/>
</dbReference>
<dbReference type="PANTHER" id="PTHR22594:SF34">
    <property type="entry name" value="ASPARAGINE--TRNA LIGASE, MITOCHONDRIAL-RELATED"/>
    <property type="match status" value="1"/>
</dbReference>
<reference evidence="11" key="1">
    <citation type="submission" date="2022-07" db="EMBL/GenBank/DDBJ databases">
        <title>Phylogenomic reconstructions and comparative analyses of Kickxellomycotina fungi.</title>
        <authorList>
            <person name="Reynolds N.K."/>
            <person name="Stajich J.E."/>
            <person name="Barry K."/>
            <person name="Grigoriev I.V."/>
            <person name="Crous P."/>
            <person name="Smith M.E."/>
        </authorList>
    </citation>
    <scope>NUCLEOTIDE SEQUENCE</scope>
    <source>
        <strain evidence="11">RSA 1196</strain>
    </source>
</reference>
<evidence type="ECO:0000256" key="1">
    <source>
        <dbReference type="ARBA" id="ARBA00008226"/>
    </source>
</evidence>
<dbReference type="NCBIfam" id="TIGR00457">
    <property type="entry name" value="asnS"/>
    <property type="match status" value="1"/>
</dbReference>
<dbReference type="AlphaFoldDB" id="A0A9W8E9N5"/>
<evidence type="ECO:0000256" key="6">
    <source>
        <dbReference type="ARBA" id="ARBA00022917"/>
    </source>
</evidence>
<dbReference type="EMBL" id="JANBPY010000109">
    <property type="protein sequence ID" value="KAJ1968989.1"/>
    <property type="molecule type" value="Genomic_DNA"/>
</dbReference>
<evidence type="ECO:0000256" key="5">
    <source>
        <dbReference type="ARBA" id="ARBA00022840"/>
    </source>
</evidence>
<organism evidence="11 12">
    <name type="scientific">Dispira parvispora</name>
    <dbReference type="NCBI Taxonomy" id="1520584"/>
    <lineage>
        <taxon>Eukaryota</taxon>
        <taxon>Fungi</taxon>
        <taxon>Fungi incertae sedis</taxon>
        <taxon>Zoopagomycota</taxon>
        <taxon>Kickxellomycotina</taxon>
        <taxon>Dimargaritomycetes</taxon>
        <taxon>Dimargaritales</taxon>
        <taxon>Dimargaritaceae</taxon>
        <taxon>Dispira</taxon>
    </lineage>
</organism>
<comment type="similarity">
    <text evidence="1">Belongs to the class-II aminoacyl-tRNA synthetase family.</text>
</comment>
<dbReference type="Gene3D" id="2.40.50.140">
    <property type="entry name" value="Nucleic acid-binding proteins"/>
    <property type="match status" value="1"/>
</dbReference>
<dbReference type="OrthoDB" id="1931232at2759"/>
<proteinExistence type="inferred from homology"/>
<dbReference type="EC" id="6.1.1.22" evidence="2"/>
<keyword evidence="4" id="KW-0547">Nucleotide-binding</keyword>